<comment type="caution">
    <text evidence="1">The sequence shown here is derived from an EMBL/GenBank/DDBJ whole genome shotgun (WGS) entry which is preliminary data.</text>
</comment>
<accession>A0A8J6F9W2</accession>
<name>A0A8J6F9W2_ELECQ</name>
<keyword evidence="2" id="KW-1185">Reference proteome</keyword>
<reference evidence="1" key="1">
    <citation type="thesis" date="2020" institute="ProQuest LLC" country="789 East Eisenhower Parkway, Ann Arbor, MI, USA">
        <title>Comparative Genomics and Chromosome Evolution.</title>
        <authorList>
            <person name="Mudd A.B."/>
        </authorList>
    </citation>
    <scope>NUCLEOTIDE SEQUENCE</scope>
    <source>
        <strain evidence="1">HN-11 Male</strain>
        <tissue evidence="1">Kidney and liver</tissue>
    </source>
</reference>
<gene>
    <name evidence="1" type="ORF">GDO78_009234</name>
</gene>
<dbReference type="EMBL" id="WNTK01000005">
    <property type="protein sequence ID" value="KAG9483175.1"/>
    <property type="molecule type" value="Genomic_DNA"/>
</dbReference>
<dbReference type="AlphaFoldDB" id="A0A8J6F9W2"/>
<proteinExistence type="predicted"/>
<dbReference type="Proteomes" id="UP000770717">
    <property type="component" value="Unassembled WGS sequence"/>
</dbReference>
<evidence type="ECO:0000313" key="1">
    <source>
        <dbReference type="EMBL" id="KAG9483175.1"/>
    </source>
</evidence>
<evidence type="ECO:0000313" key="2">
    <source>
        <dbReference type="Proteomes" id="UP000770717"/>
    </source>
</evidence>
<sequence>MADKVLFVAALNCPTTPPLCMMAIASNQETNTAMSKEKELLRWSLRGAEVLRKKYCLQAAGDVVCSKITVLRYNDVITDSIIIKCV</sequence>
<protein>
    <submittedName>
        <fullName evidence="1">Uncharacterized protein</fullName>
    </submittedName>
</protein>
<organism evidence="1 2">
    <name type="scientific">Eleutherodactylus coqui</name>
    <name type="common">Puerto Rican coqui</name>
    <dbReference type="NCBI Taxonomy" id="57060"/>
    <lineage>
        <taxon>Eukaryota</taxon>
        <taxon>Metazoa</taxon>
        <taxon>Chordata</taxon>
        <taxon>Craniata</taxon>
        <taxon>Vertebrata</taxon>
        <taxon>Euteleostomi</taxon>
        <taxon>Amphibia</taxon>
        <taxon>Batrachia</taxon>
        <taxon>Anura</taxon>
        <taxon>Neobatrachia</taxon>
        <taxon>Hyloidea</taxon>
        <taxon>Eleutherodactylidae</taxon>
        <taxon>Eleutherodactylinae</taxon>
        <taxon>Eleutherodactylus</taxon>
        <taxon>Eleutherodactylus</taxon>
    </lineage>
</organism>